<keyword evidence="1" id="KW-0472">Membrane</keyword>
<protein>
    <submittedName>
        <fullName evidence="2">Uncharacterized protein</fullName>
    </submittedName>
</protein>
<accession>A0A2T4DBC4</accession>
<dbReference type="Proteomes" id="UP000240608">
    <property type="component" value="Unassembled WGS sequence"/>
</dbReference>
<dbReference type="AlphaFoldDB" id="A0A2T4DBC4"/>
<dbReference type="EMBL" id="PYVU01000490">
    <property type="protein sequence ID" value="PTB91022.1"/>
    <property type="molecule type" value="Genomic_DNA"/>
</dbReference>
<evidence type="ECO:0000256" key="1">
    <source>
        <dbReference type="SAM" id="Phobius"/>
    </source>
</evidence>
<gene>
    <name evidence="2" type="ORF">C9994_16285</name>
</gene>
<comment type="caution">
    <text evidence="2">The sequence shown here is derived from an EMBL/GenBank/DDBJ whole genome shotgun (WGS) entry which is preliminary data.</text>
</comment>
<feature type="transmembrane region" description="Helical" evidence="1">
    <location>
        <begin position="6"/>
        <end position="24"/>
    </location>
</feature>
<proteinExistence type="predicted"/>
<sequence>MKVFASISLFIILFAPGLITYSWLSHQKRAVKHEVKWKMIAGMDKNELVLLKFTSEEAKVLKWEHAKEFEYQNEMYDVVEQQTIGDTTYYWCWWDHEETALNKQLSLLVVKAL</sequence>
<feature type="non-terminal residue" evidence="2">
    <location>
        <position position="113"/>
    </location>
</feature>
<name>A0A2T4DBC4_9BACT</name>
<reference evidence="2 3" key="1">
    <citation type="submission" date="2018-03" db="EMBL/GenBank/DDBJ databases">
        <title>Cross-interface Injection: A General Nanoliter Liquid Handling Method Applied to Single Cells Genome Amplification Automated Nanoliter Liquid Handling Applied to Single Cell Multiple Displacement Amplification.</title>
        <authorList>
            <person name="Yun J."/>
            <person name="Xu P."/>
            <person name="Xu J."/>
            <person name="Dai X."/>
            <person name="Wang Y."/>
            <person name="Zheng X."/>
            <person name="Cao C."/>
            <person name="Yi Q."/>
            <person name="Zhu Y."/>
            <person name="Wang L."/>
            <person name="Dong Z."/>
            <person name="Huang Y."/>
            <person name="Huang L."/>
            <person name="Du W."/>
        </authorList>
    </citation>
    <scope>NUCLEOTIDE SEQUENCE [LARGE SCALE GENOMIC DNA]</scope>
    <source>
        <strain evidence="2 3">Z-D1-2</strain>
    </source>
</reference>
<keyword evidence="1" id="KW-1133">Transmembrane helix</keyword>
<keyword evidence="1" id="KW-0812">Transmembrane</keyword>
<evidence type="ECO:0000313" key="3">
    <source>
        <dbReference type="Proteomes" id="UP000240608"/>
    </source>
</evidence>
<evidence type="ECO:0000313" key="2">
    <source>
        <dbReference type="EMBL" id="PTB91022.1"/>
    </source>
</evidence>
<organism evidence="2 3">
    <name type="scientific">Marivirga lumbricoides</name>
    <dbReference type="NCBI Taxonomy" id="1046115"/>
    <lineage>
        <taxon>Bacteria</taxon>
        <taxon>Pseudomonadati</taxon>
        <taxon>Bacteroidota</taxon>
        <taxon>Cytophagia</taxon>
        <taxon>Cytophagales</taxon>
        <taxon>Marivirgaceae</taxon>
        <taxon>Marivirga</taxon>
    </lineage>
</organism>